<dbReference type="GO" id="GO:0000981">
    <property type="term" value="F:DNA-binding transcription factor activity, RNA polymerase II-specific"/>
    <property type="evidence" value="ECO:0007669"/>
    <property type="project" value="UniProtKB-UniRule"/>
</dbReference>
<comment type="caution">
    <text evidence="13">The sequence shown here is derived from an EMBL/GenBank/DDBJ whole genome shotgun (WGS) entry which is preliminary data.</text>
</comment>
<dbReference type="PROSITE" id="PS50071">
    <property type="entry name" value="HOMEOBOX_2"/>
    <property type="match status" value="1"/>
</dbReference>
<keyword evidence="4 8" id="KW-0371">Homeobox</keyword>
<dbReference type="GO" id="GO:0043565">
    <property type="term" value="F:sequence-specific DNA binding"/>
    <property type="evidence" value="ECO:0007669"/>
    <property type="project" value="InterPro"/>
</dbReference>
<evidence type="ECO:0000256" key="7">
    <source>
        <dbReference type="ARBA" id="ARBA00025748"/>
    </source>
</evidence>
<comment type="similarity">
    <text evidence="7 10">Belongs to the HD-ZIP homeobox family. Class I subfamily.</text>
</comment>
<evidence type="ECO:0000256" key="11">
    <source>
        <dbReference type="SAM" id="Coils"/>
    </source>
</evidence>
<evidence type="ECO:0000313" key="13">
    <source>
        <dbReference type="EMBL" id="KAF7818714.1"/>
    </source>
</evidence>
<dbReference type="Gene3D" id="1.10.10.60">
    <property type="entry name" value="Homeodomain-like"/>
    <property type="match status" value="1"/>
</dbReference>
<evidence type="ECO:0000256" key="4">
    <source>
        <dbReference type="ARBA" id="ARBA00023155"/>
    </source>
</evidence>
<name>A0A834TJM0_9FABA</name>
<feature type="DNA-binding region" description="Homeobox" evidence="8">
    <location>
        <begin position="67"/>
        <end position="126"/>
    </location>
</feature>
<evidence type="ECO:0000256" key="8">
    <source>
        <dbReference type="PROSITE-ProRule" id="PRU00108"/>
    </source>
</evidence>
<evidence type="ECO:0000256" key="2">
    <source>
        <dbReference type="ARBA" id="ARBA00023015"/>
    </source>
</evidence>
<dbReference type="InterPro" id="IPR009057">
    <property type="entry name" value="Homeodomain-like_sf"/>
</dbReference>
<dbReference type="GO" id="GO:0005634">
    <property type="term" value="C:nucleus"/>
    <property type="evidence" value="ECO:0007669"/>
    <property type="project" value="UniProtKB-SubCell"/>
</dbReference>
<keyword evidence="3 8" id="KW-0238">DNA-binding</keyword>
<dbReference type="Proteomes" id="UP000634136">
    <property type="component" value="Unassembled WGS sequence"/>
</dbReference>
<keyword evidence="14" id="KW-1185">Reference proteome</keyword>
<dbReference type="InterPro" id="IPR017970">
    <property type="entry name" value="Homeobox_CS"/>
</dbReference>
<dbReference type="PANTHER" id="PTHR24326">
    <property type="entry name" value="HOMEOBOX-LEUCINE ZIPPER PROTEIN"/>
    <property type="match status" value="1"/>
</dbReference>
<dbReference type="CDD" id="cd00086">
    <property type="entry name" value="homeodomain"/>
    <property type="match status" value="1"/>
</dbReference>
<evidence type="ECO:0000313" key="14">
    <source>
        <dbReference type="Proteomes" id="UP000634136"/>
    </source>
</evidence>
<dbReference type="OrthoDB" id="6159439at2759"/>
<evidence type="ECO:0000259" key="12">
    <source>
        <dbReference type="PROSITE" id="PS50071"/>
    </source>
</evidence>
<evidence type="ECO:0000256" key="1">
    <source>
        <dbReference type="ARBA" id="ARBA00004123"/>
    </source>
</evidence>
<dbReference type="PANTHER" id="PTHR24326:SF591">
    <property type="entry name" value="HOMEOBOX-LEUCINE ZIPPER PROTEIN ATHB-51-RELATED"/>
    <property type="match status" value="1"/>
</dbReference>
<dbReference type="EMBL" id="JAAIUW010000008">
    <property type="protein sequence ID" value="KAF7818714.1"/>
    <property type="molecule type" value="Genomic_DNA"/>
</dbReference>
<dbReference type="PROSITE" id="PS00027">
    <property type="entry name" value="HOMEOBOX_1"/>
    <property type="match status" value="1"/>
</dbReference>
<evidence type="ECO:0000256" key="9">
    <source>
        <dbReference type="RuleBase" id="RU000682"/>
    </source>
</evidence>
<dbReference type="SUPFAM" id="SSF46689">
    <property type="entry name" value="Homeodomain-like"/>
    <property type="match status" value="1"/>
</dbReference>
<evidence type="ECO:0000256" key="5">
    <source>
        <dbReference type="ARBA" id="ARBA00023163"/>
    </source>
</evidence>
<keyword evidence="5 10" id="KW-0804">Transcription</keyword>
<comment type="subcellular location">
    <subcellularLocation>
        <location evidence="1 8 9">Nucleus</location>
    </subcellularLocation>
</comment>
<sequence length="167" mass="20238">MALKLRGKVKTEMNMDWNGSMTPFVPRAESSLSFLYNYNYNYNYTPYPPHQDMEVRHPGWTERHGKQETKKQRLRKEQIDLLERSFEKEKKLDGERKMKLSMEVGLQPRQIAVWFQNRRARWKAKQLEHLYDDLKHQFDVMYQEKNKLQQEVMKLKAMVREQASAKV</sequence>
<organism evidence="13 14">
    <name type="scientific">Senna tora</name>
    <dbReference type="NCBI Taxonomy" id="362788"/>
    <lineage>
        <taxon>Eukaryota</taxon>
        <taxon>Viridiplantae</taxon>
        <taxon>Streptophyta</taxon>
        <taxon>Embryophyta</taxon>
        <taxon>Tracheophyta</taxon>
        <taxon>Spermatophyta</taxon>
        <taxon>Magnoliopsida</taxon>
        <taxon>eudicotyledons</taxon>
        <taxon>Gunneridae</taxon>
        <taxon>Pentapetalae</taxon>
        <taxon>rosids</taxon>
        <taxon>fabids</taxon>
        <taxon>Fabales</taxon>
        <taxon>Fabaceae</taxon>
        <taxon>Caesalpinioideae</taxon>
        <taxon>Cassia clade</taxon>
        <taxon>Senna</taxon>
    </lineage>
</organism>
<evidence type="ECO:0000256" key="6">
    <source>
        <dbReference type="ARBA" id="ARBA00023242"/>
    </source>
</evidence>
<dbReference type="Pfam" id="PF00046">
    <property type="entry name" value="Homeodomain"/>
    <property type="match status" value="1"/>
</dbReference>
<dbReference type="InterPro" id="IPR001356">
    <property type="entry name" value="HD"/>
</dbReference>
<dbReference type="Pfam" id="PF02183">
    <property type="entry name" value="HALZ"/>
    <property type="match status" value="1"/>
</dbReference>
<keyword evidence="6 8" id="KW-0539">Nucleus</keyword>
<protein>
    <recommendedName>
        <fullName evidence="10">Homeobox-leucine zipper protein</fullName>
    </recommendedName>
    <alternativeName>
        <fullName evidence="10">HD-ZIP protein</fullName>
    </alternativeName>
    <alternativeName>
        <fullName evidence="10">Homeodomain transcription factor</fullName>
    </alternativeName>
</protein>
<accession>A0A834TJM0</accession>
<dbReference type="InterPro" id="IPR045224">
    <property type="entry name" value="HDZip_class_I_plant"/>
</dbReference>
<evidence type="ECO:0000256" key="3">
    <source>
        <dbReference type="ARBA" id="ARBA00023125"/>
    </source>
</evidence>
<keyword evidence="2 10" id="KW-0805">Transcription regulation</keyword>
<dbReference type="InterPro" id="IPR003106">
    <property type="entry name" value="Leu_zip_homeo"/>
</dbReference>
<feature type="domain" description="Homeobox" evidence="12">
    <location>
        <begin position="65"/>
        <end position="125"/>
    </location>
</feature>
<dbReference type="AlphaFoldDB" id="A0A834TJM0"/>
<comment type="function">
    <text evidence="10">Transcription factor.</text>
</comment>
<keyword evidence="11" id="KW-0175">Coiled coil</keyword>
<dbReference type="GO" id="GO:0045893">
    <property type="term" value="P:positive regulation of DNA-templated transcription"/>
    <property type="evidence" value="ECO:0007669"/>
    <property type="project" value="TreeGrafter"/>
</dbReference>
<proteinExistence type="inferred from homology"/>
<feature type="coiled-coil region" evidence="11">
    <location>
        <begin position="117"/>
        <end position="165"/>
    </location>
</feature>
<reference evidence="13" key="1">
    <citation type="submission" date="2020-09" db="EMBL/GenBank/DDBJ databases">
        <title>Genome-Enabled Discovery of Anthraquinone Biosynthesis in Senna tora.</title>
        <authorList>
            <person name="Kang S.-H."/>
            <person name="Pandey R.P."/>
            <person name="Lee C.-M."/>
            <person name="Sim J.-S."/>
            <person name="Jeong J.-T."/>
            <person name="Choi B.-S."/>
            <person name="Jung M."/>
            <person name="Ginzburg D."/>
            <person name="Zhao K."/>
            <person name="Won S.Y."/>
            <person name="Oh T.-J."/>
            <person name="Yu Y."/>
            <person name="Kim N.-H."/>
            <person name="Lee O.R."/>
            <person name="Lee T.-H."/>
            <person name="Bashyal P."/>
            <person name="Kim T.-S."/>
            <person name="Lee W.-H."/>
            <person name="Kawkins C."/>
            <person name="Kim C.-K."/>
            <person name="Kim J.S."/>
            <person name="Ahn B.O."/>
            <person name="Rhee S.Y."/>
            <person name="Sohng J.K."/>
        </authorList>
    </citation>
    <scope>NUCLEOTIDE SEQUENCE</scope>
    <source>
        <tissue evidence="13">Leaf</tissue>
    </source>
</reference>
<evidence type="ECO:0000256" key="10">
    <source>
        <dbReference type="RuleBase" id="RU369038"/>
    </source>
</evidence>
<dbReference type="SMART" id="SM00389">
    <property type="entry name" value="HOX"/>
    <property type="match status" value="1"/>
</dbReference>
<gene>
    <name evidence="13" type="ORF">G2W53_024169</name>
</gene>